<dbReference type="RefSeq" id="XP_030380370.1">
    <property type="nucleotide sequence ID" value="XM_030524510.1"/>
</dbReference>
<evidence type="ECO:0000313" key="3">
    <source>
        <dbReference type="RefSeq" id="XP_030380370.1"/>
    </source>
</evidence>
<name>A0A6J2TXR4_DROLE</name>
<evidence type="ECO:0000256" key="1">
    <source>
        <dbReference type="SAM" id="MobiDB-lite"/>
    </source>
</evidence>
<feature type="region of interest" description="Disordered" evidence="1">
    <location>
        <begin position="135"/>
        <end position="183"/>
    </location>
</feature>
<reference evidence="3" key="1">
    <citation type="submission" date="2025-08" db="UniProtKB">
        <authorList>
            <consortium name="RefSeq"/>
        </authorList>
    </citation>
    <scope>IDENTIFICATION</scope>
    <source>
        <strain evidence="3">11010-0011.00</strain>
        <tissue evidence="3">Whole body</tissue>
    </source>
</reference>
<proteinExistence type="predicted"/>
<feature type="compositionally biased region" description="Low complexity" evidence="1">
    <location>
        <begin position="59"/>
        <end position="82"/>
    </location>
</feature>
<sequence length="195" mass="21076">MFRLPTQDQCVVWLHRILLLIFTVWHHCSMSMSRSRSEALKWIRKRFSRSRRQPPGADTNTESAKSTAKTTTTTTTTGPLAVEARAREAAVGLEAGIESAELAAAGHLSEVLVLNDTQIDGAGAAERASALAPPGAVAGDMHGGANEANKMGRCTAPIARNEDEDEPQPSQKRSPRRCSAASRVYARISRNARNV</sequence>
<evidence type="ECO:0000313" key="2">
    <source>
        <dbReference type="Proteomes" id="UP000504634"/>
    </source>
</evidence>
<gene>
    <name evidence="3" type="primary">LOC115628422</name>
</gene>
<accession>A0A6J2TXR4</accession>
<dbReference type="GeneID" id="115628422"/>
<dbReference type="Proteomes" id="UP000504634">
    <property type="component" value="Unplaced"/>
</dbReference>
<dbReference type="AlphaFoldDB" id="A0A6J2TXR4"/>
<feature type="region of interest" description="Disordered" evidence="1">
    <location>
        <begin position="47"/>
        <end position="82"/>
    </location>
</feature>
<keyword evidence="2" id="KW-1185">Reference proteome</keyword>
<organism evidence="2 3">
    <name type="scientific">Drosophila lebanonensis</name>
    <name type="common">Fruit fly</name>
    <name type="synonym">Scaptodrosophila lebanonensis</name>
    <dbReference type="NCBI Taxonomy" id="7225"/>
    <lineage>
        <taxon>Eukaryota</taxon>
        <taxon>Metazoa</taxon>
        <taxon>Ecdysozoa</taxon>
        <taxon>Arthropoda</taxon>
        <taxon>Hexapoda</taxon>
        <taxon>Insecta</taxon>
        <taxon>Pterygota</taxon>
        <taxon>Neoptera</taxon>
        <taxon>Endopterygota</taxon>
        <taxon>Diptera</taxon>
        <taxon>Brachycera</taxon>
        <taxon>Muscomorpha</taxon>
        <taxon>Ephydroidea</taxon>
        <taxon>Drosophilidae</taxon>
        <taxon>Scaptodrosophila</taxon>
    </lineage>
</organism>
<protein>
    <submittedName>
        <fullName evidence="3">Uncharacterized protein LOC115628422</fullName>
    </submittedName>
</protein>